<keyword evidence="2" id="KW-0285">Flavoprotein</keyword>
<accession>A0A6A6SP90</accession>
<evidence type="ECO:0000256" key="3">
    <source>
        <dbReference type="ARBA" id="ARBA00022827"/>
    </source>
</evidence>
<dbReference type="GO" id="GO:0071949">
    <property type="term" value="F:FAD binding"/>
    <property type="evidence" value="ECO:0007669"/>
    <property type="project" value="InterPro"/>
</dbReference>
<evidence type="ECO:0000313" key="7">
    <source>
        <dbReference type="EMBL" id="KAF2648004.1"/>
    </source>
</evidence>
<evidence type="ECO:0000313" key="8">
    <source>
        <dbReference type="Proteomes" id="UP000799324"/>
    </source>
</evidence>
<reference evidence="7" key="1">
    <citation type="journal article" date="2020" name="Stud. Mycol.">
        <title>101 Dothideomycetes genomes: a test case for predicting lifestyles and emergence of pathogens.</title>
        <authorList>
            <person name="Haridas S."/>
            <person name="Albert R."/>
            <person name="Binder M."/>
            <person name="Bloem J."/>
            <person name="Labutti K."/>
            <person name="Salamov A."/>
            <person name="Andreopoulos B."/>
            <person name="Baker S."/>
            <person name="Barry K."/>
            <person name="Bills G."/>
            <person name="Bluhm B."/>
            <person name="Cannon C."/>
            <person name="Castanera R."/>
            <person name="Culley D."/>
            <person name="Daum C."/>
            <person name="Ezra D."/>
            <person name="Gonzalez J."/>
            <person name="Henrissat B."/>
            <person name="Kuo A."/>
            <person name="Liang C."/>
            <person name="Lipzen A."/>
            <person name="Lutzoni F."/>
            <person name="Magnuson J."/>
            <person name="Mondo S."/>
            <person name="Nolan M."/>
            <person name="Ohm R."/>
            <person name="Pangilinan J."/>
            <person name="Park H.-J."/>
            <person name="Ramirez L."/>
            <person name="Alfaro M."/>
            <person name="Sun H."/>
            <person name="Tritt A."/>
            <person name="Yoshinaga Y."/>
            <person name="Zwiers L.-H."/>
            <person name="Turgeon B."/>
            <person name="Goodwin S."/>
            <person name="Spatafora J."/>
            <person name="Crous P."/>
            <person name="Grigoriev I."/>
        </authorList>
    </citation>
    <scope>NUCLEOTIDE SEQUENCE</scope>
    <source>
        <strain evidence="7">CBS 122681</strain>
    </source>
</reference>
<dbReference type="EMBL" id="MU004564">
    <property type="protein sequence ID" value="KAF2648004.1"/>
    <property type="molecule type" value="Genomic_DNA"/>
</dbReference>
<dbReference type="Pfam" id="PF01565">
    <property type="entry name" value="FAD_binding_4"/>
    <property type="match status" value="1"/>
</dbReference>
<proteinExistence type="inferred from homology"/>
<dbReference type="Gene3D" id="3.30.465.10">
    <property type="match status" value="1"/>
</dbReference>
<gene>
    <name evidence="7" type="ORF">K491DRAFT_784361</name>
</gene>
<evidence type="ECO:0000256" key="4">
    <source>
        <dbReference type="ARBA" id="ARBA00023002"/>
    </source>
</evidence>
<evidence type="ECO:0000256" key="2">
    <source>
        <dbReference type="ARBA" id="ARBA00022630"/>
    </source>
</evidence>
<dbReference type="AlphaFoldDB" id="A0A6A6SP90"/>
<dbReference type="Proteomes" id="UP000799324">
    <property type="component" value="Unassembled WGS sequence"/>
</dbReference>
<dbReference type="PROSITE" id="PS51387">
    <property type="entry name" value="FAD_PCMH"/>
    <property type="match status" value="1"/>
</dbReference>
<dbReference type="PANTHER" id="PTHR42973:SF34">
    <property type="entry name" value="FAD BINDING DOMAIN PROTEIN (AFU_ORTHOLOGUE AFUA_3G02770)"/>
    <property type="match status" value="1"/>
</dbReference>
<name>A0A6A6SP90_9PLEO</name>
<keyword evidence="3" id="KW-0274">FAD</keyword>
<dbReference type="InterPro" id="IPR050416">
    <property type="entry name" value="FAD-linked_Oxidoreductase"/>
</dbReference>
<dbReference type="InterPro" id="IPR016166">
    <property type="entry name" value="FAD-bd_PCMH"/>
</dbReference>
<dbReference type="SUPFAM" id="SSF56176">
    <property type="entry name" value="FAD-binding/transporter-associated domain-like"/>
    <property type="match status" value="1"/>
</dbReference>
<feature type="chain" id="PRO_5025348128" evidence="5">
    <location>
        <begin position="21"/>
        <end position="541"/>
    </location>
</feature>
<sequence>MKITLIASISTVLATACVQGIGAVAQGFEPPDFNVFQALLDKGVDITSLPQLSNPTGGHGNGSCSQACGVLELLYGSSDVLSRQSSAYDGFTSSYWSAQQGAVDPCCVFKPSTALQVSIVVLIARLTQCPFVVKGGGHAAFAGASSIEDGITISMERLNRIVVSPDRNVSDIGPGNHWVDVYSTLEKQNLTVIGGRISGVGVPGLILGGGISFFSNKYGWACDNVASYEVVTASGAIVTASSTSYPDLYWALRGGGNNFGIVTNFKLHTYAQGLMWGGQRIALNESFPAVLDAIHNFAITYSDQDPDAAQIVSFGYTEGCGALAAIQIEYAKPISNASVFNEINAIPAVQSTTGIHTLSELTIMMNEGIVYGARETYWGVSFKVNRELFTYLVDTFYKFLPRIIDAKGLLPVISIQVITEGQLKGMQKNGGNALGLEPAGGPYFIMNMGSNWNETADDARILEFNAKVIGLVKEKAKQLRADNDFIYMNYASQFQDVVAGYGAENKAKLIEVSKKYDPTGVFQILQPGYFKLEGAPNSTVP</sequence>
<keyword evidence="5" id="KW-0732">Signal</keyword>
<organism evidence="7 8">
    <name type="scientific">Lophiostoma macrostomum CBS 122681</name>
    <dbReference type="NCBI Taxonomy" id="1314788"/>
    <lineage>
        <taxon>Eukaryota</taxon>
        <taxon>Fungi</taxon>
        <taxon>Dikarya</taxon>
        <taxon>Ascomycota</taxon>
        <taxon>Pezizomycotina</taxon>
        <taxon>Dothideomycetes</taxon>
        <taxon>Pleosporomycetidae</taxon>
        <taxon>Pleosporales</taxon>
        <taxon>Lophiostomataceae</taxon>
        <taxon>Lophiostoma</taxon>
    </lineage>
</organism>
<dbReference type="PROSITE" id="PS51257">
    <property type="entry name" value="PROKAR_LIPOPROTEIN"/>
    <property type="match status" value="1"/>
</dbReference>
<comment type="similarity">
    <text evidence="1">Belongs to the oxygen-dependent FAD-linked oxidoreductase family.</text>
</comment>
<protein>
    <submittedName>
        <fullName evidence="7">FAD-binding domain-containing protein</fullName>
    </submittedName>
</protein>
<evidence type="ECO:0000259" key="6">
    <source>
        <dbReference type="PROSITE" id="PS51387"/>
    </source>
</evidence>
<keyword evidence="4" id="KW-0560">Oxidoreductase</keyword>
<evidence type="ECO:0000256" key="1">
    <source>
        <dbReference type="ARBA" id="ARBA00005466"/>
    </source>
</evidence>
<dbReference type="PANTHER" id="PTHR42973">
    <property type="entry name" value="BINDING OXIDOREDUCTASE, PUTATIVE (AFU_ORTHOLOGUE AFUA_1G17690)-RELATED"/>
    <property type="match status" value="1"/>
</dbReference>
<evidence type="ECO:0000256" key="5">
    <source>
        <dbReference type="SAM" id="SignalP"/>
    </source>
</evidence>
<dbReference type="InterPro" id="IPR016169">
    <property type="entry name" value="FAD-bd_PCMH_sub2"/>
</dbReference>
<dbReference type="InterPro" id="IPR036318">
    <property type="entry name" value="FAD-bd_PCMH-like_sf"/>
</dbReference>
<feature type="signal peptide" evidence="5">
    <location>
        <begin position="1"/>
        <end position="20"/>
    </location>
</feature>
<dbReference type="OrthoDB" id="2151789at2759"/>
<feature type="domain" description="FAD-binding PCMH-type" evidence="6">
    <location>
        <begin position="101"/>
        <end position="272"/>
    </location>
</feature>
<dbReference type="GO" id="GO:0016491">
    <property type="term" value="F:oxidoreductase activity"/>
    <property type="evidence" value="ECO:0007669"/>
    <property type="project" value="UniProtKB-KW"/>
</dbReference>
<dbReference type="InterPro" id="IPR006094">
    <property type="entry name" value="Oxid_FAD_bind_N"/>
</dbReference>
<keyword evidence="8" id="KW-1185">Reference proteome</keyword>